<evidence type="ECO:0000313" key="2">
    <source>
        <dbReference type="EMBL" id="MFG6430258.1"/>
    </source>
</evidence>
<reference evidence="2 3" key="1">
    <citation type="submission" date="2024-08" db="EMBL/GenBank/DDBJ databases">
        <authorList>
            <person name="Lu H."/>
        </authorList>
    </citation>
    <scope>NUCLEOTIDE SEQUENCE [LARGE SCALE GENOMIC DNA]</scope>
    <source>
        <strain evidence="2 3">LYH14W</strain>
    </source>
</reference>
<protein>
    <recommendedName>
        <fullName evidence="4">DUF3617 family protein</fullName>
    </recommendedName>
</protein>
<accession>A0ABW7F115</accession>
<keyword evidence="1" id="KW-0732">Signal</keyword>
<organism evidence="2 3">
    <name type="scientific">Pelomonas parva</name>
    <dbReference type="NCBI Taxonomy" id="3299032"/>
    <lineage>
        <taxon>Bacteria</taxon>
        <taxon>Pseudomonadati</taxon>
        <taxon>Pseudomonadota</taxon>
        <taxon>Betaproteobacteria</taxon>
        <taxon>Burkholderiales</taxon>
        <taxon>Sphaerotilaceae</taxon>
        <taxon>Roseateles</taxon>
    </lineage>
</organism>
<feature type="signal peptide" evidence="1">
    <location>
        <begin position="1"/>
        <end position="31"/>
    </location>
</feature>
<evidence type="ECO:0008006" key="4">
    <source>
        <dbReference type="Google" id="ProtNLM"/>
    </source>
</evidence>
<proteinExistence type="predicted"/>
<evidence type="ECO:0000256" key="1">
    <source>
        <dbReference type="SAM" id="SignalP"/>
    </source>
</evidence>
<keyword evidence="3" id="KW-1185">Reference proteome</keyword>
<name>A0ABW7F115_9BURK</name>
<dbReference type="RefSeq" id="WP_394478373.1">
    <property type="nucleotide sequence ID" value="NZ_JBIGHV010000003.1"/>
</dbReference>
<dbReference type="EMBL" id="JBIGHV010000003">
    <property type="protein sequence ID" value="MFG6430258.1"/>
    <property type="molecule type" value="Genomic_DNA"/>
</dbReference>
<comment type="caution">
    <text evidence="2">The sequence shown here is derived from an EMBL/GenBank/DDBJ whole genome shotgun (WGS) entry which is preliminary data.</text>
</comment>
<sequence length="339" mass="36801">MTAPHPRTTPLTLLVALAGFFLLADGAQAQAQQRRLVLDIELQRQGPVQAGADRGEQKLSQRWQLSALLQSDGTPIPYNPLDPDDHRRQLQAAQSAQRMASAAPVVPMPDVAAMQAQAQALMARCGQDRECLMREASALTAATMPASAQGRLQAYGNAAAACERQPAGKARTACQAEARRQAGGGVDAPEDSGPATPYLLFTGVMSCGLQLTAKLDDRVQGRFNDVQGVVSYTETSQGQETRRDDLPCPTLQAVLDTRNGRLWTALGTVPQDVQGVRTREETNRRPQRHEGRLGLRWLEAQAWLQQRLVQLTSEGQDQARLPAGAGQAEIKLKWSFRPA</sequence>
<feature type="chain" id="PRO_5046244917" description="DUF3617 family protein" evidence="1">
    <location>
        <begin position="32"/>
        <end position="339"/>
    </location>
</feature>
<gene>
    <name evidence="2" type="ORF">ACG00Y_10060</name>
</gene>
<dbReference type="Proteomes" id="UP001606210">
    <property type="component" value="Unassembled WGS sequence"/>
</dbReference>
<evidence type="ECO:0000313" key="3">
    <source>
        <dbReference type="Proteomes" id="UP001606210"/>
    </source>
</evidence>